<dbReference type="SMART" id="SM00350">
    <property type="entry name" value="MCM"/>
    <property type="match status" value="1"/>
</dbReference>
<dbReference type="SUPFAM" id="SSF50249">
    <property type="entry name" value="Nucleic acid-binding proteins"/>
    <property type="match status" value="1"/>
</dbReference>
<comment type="similarity">
    <text evidence="2">Belongs to the MCM family.</text>
</comment>
<dbReference type="PROSITE" id="PS00847">
    <property type="entry name" value="MCM_1"/>
    <property type="match status" value="1"/>
</dbReference>
<dbReference type="GO" id="GO:0016787">
    <property type="term" value="F:hydrolase activity"/>
    <property type="evidence" value="ECO:0007669"/>
    <property type="project" value="UniProtKB-KW"/>
</dbReference>
<comment type="subcellular location">
    <subcellularLocation>
        <location evidence="1">Nucleus</location>
    </subcellularLocation>
</comment>
<evidence type="ECO:0000256" key="2">
    <source>
        <dbReference type="ARBA" id="ARBA00008010"/>
    </source>
</evidence>
<keyword evidence="9" id="KW-0378">Hydrolase</keyword>
<dbReference type="InterPro" id="IPR033762">
    <property type="entry name" value="MCM_OB"/>
</dbReference>
<dbReference type="Pfam" id="PF00493">
    <property type="entry name" value="MCM"/>
    <property type="match status" value="1"/>
</dbReference>
<dbReference type="InterPro" id="IPR008045">
    <property type="entry name" value="MCM2"/>
</dbReference>
<keyword evidence="8" id="KW-0863">Zinc-finger</keyword>
<dbReference type="PANTHER" id="PTHR11630">
    <property type="entry name" value="DNA REPLICATION LICENSING FACTOR MCM FAMILY MEMBER"/>
    <property type="match status" value="1"/>
</dbReference>
<name>A0AA36CXK9_9BILA</name>
<dbReference type="Pfam" id="PF17855">
    <property type="entry name" value="MCM_lid"/>
    <property type="match status" value="1"/>
</dbReference>
<keyword evidence="7" id="KW-0547">Nucleotide-binding</keyword>
<keyword evidence="15" id="KW-0131">Cell cycle</keyword>
<dbReference type="Gene3D" id="3.30.1640.10">
    <property type="entry name" value="mini-chromosome maintenance (MCM) complex, chain A, domain 1"/>
    <property type="match status" value="1"/>
</dbReference>
<evidence type="ECO:0000256" key="9">
    <source>
        <dbReference type="ARBA" id="ARBA00022801"/>
    </source>
</evidence>
<feature type="non-terminal residue" evidence="18">
    <location>
        <position position="899"/>
    </location>
</feature>
<sequence>MSHRDDDSQANATQGSDGAEEYDRDIEEALGNYEDAPDEEEDEGEDLFGDNMERDYREQPELDRLSESGLDDDSDVDEYDPEARRRAEAEMNRRDQIDDPDRLLFGPMETDGRKDRRRRGRRGLDEDEEMPEDEDENIPIDIIENMRGRSMKDHVNDEAVGREIERRFKKFIRTFREEGSSRIKYMDAVQKICSENKDSITVNYDDLSVDCGEQNIAYFLPEAPLQVLARLNKAISDIVFEVFPFYRNICPEIKVRVSDLPVQENIRMLRQLHLNMLVRTSGVVTQTTGILPQLSLVKYDCVVCKYLLGPFYQQQNEEVKPTICPSCQSKGPFELNVENTIYQNFQRIVIQESPNKVAAGRLPRSKDVILLGDLCDSCKPGDEIEVTGIYTNNYDGALNFKQGFPVFTTLIQANHIYNRDKVEENPLSEDELKMIRELSNDPQIADRVFASIAPSIHGHQDVKKAIALALFRGESKNPGEKHRIRGDINVLLCGDPGCAKSQFLRYAGHIAPRAVLTTGQGASAVGLTAYVQRHPVTREWTLEAGAMVLADKGVCLIDEFDKMNDQDRTSIHEAMEQQSISVSKVGIVTSLQARCTVIAASNPIGGRYDPSRTFAENVDLTEPILSRFDVLCVIRDVVDPIEDEKRALFVVNTHMNHHPDNAEEVQVGFVASRKFLAWADNNEVGTRYIPQDLLRKYIIYARENVHPKLSEKYAEKFSRLYAQLRKESLATGSVAVTVRMVESMIRLSEAHAKIHLRSYVNEADVQVAMQIMLESFINTQKASIKRQMQRNFSKHLTANRSPDELLLFTLKQMVNDQARYDNAQVGARGDGGSLPEKVVIAEAPFLEKARQLGVENIHNFLESKTFQRNNFTYDPAKKTITREVFAPLRTINQPSSQDD</sequence>
<comment type="caution">
    <text evidence="18">The sequence shown here is derived from an EMBL/GenBank/DDBJ whole genome shotgun (WGS) entry which is preliminary data.</text>
</comment>
<evidence type="ECO:0000256" key="10">
    <source>
        <dbReference type="ARBA" id="ARBA00022806"/>
    </source>
</evidence>
<dbReference type="InterPro" id="IPR003593">
    <property type="entry name" value="AAA+_ATPase"/>
</dbReference>
<dbReference type="GO" id="GO:0000727">
    <property type="term" value="P:double-strand break repair via break-induced replication"/>
    <property type="evidence" value="ECO:0007669"/>
    <property type="project" value="TreeGrafter"/>
</dbReference>
<dbReference type="GO" id="GO:0005634">
    <property type="term" value="C:nucleus"/>
    <property type="evidence" value="ECO:0007669"/>
    <property type="project" value="UniProtKB-SubCell"/>
</dbReference>
<feature type="region of interest" description="Disordered" evidence="16">
    <location>
        <begin position="1"/>
        <end position="133"/>
    </location>
</feature>
<dbReference type="InterPro" id="IPR031327">
    <property type="entry name" value="MCM"/>
</dbReference>
<dbReference type="PROSITE" id="PS50051">
    <property type="entry name" value="MCM_2"/>
    <property type="match status" value="1"/>
</dbReference>
<dbReference type="InterPro" id="IPR059098">
    <property type="entry name" value="WHD_MCM2"/>
</dbReference>
<feature type="compositionally biased region" description="Acidic residues" evidence="16">
    <location>
        <begin position="35"/>
        <end position="48"/>
    </location>
</feature>
<dbReference type="PRINTS" id="PR01657">
    <property type="entry name" value="MCMFAMILY"/>
</dbReference>
<dbReference type="PRINTS" id="PR01658">
    <property type="entry name" value="MCMPROTEIN2"/>
</dbReference>
<dbReference type="GO" id="GO:0017116">
    <property type="term" value="F:single-stranded DNA helicase activity"/>
    <property type="evidence" value="ECO:0007669"/>
    <property type="project" value="TreeGrafter"/>
</dbReference>
<keyword evidence="19" id="KW-1185">Reference proteome</keyword>
<feature type="compositionally biased region" description="Acidic residues" evidence="16">
    <location>
        <begin position="69"/>
        <end position="80"/>
    </location>
</feature>
<dbReference type="Pfam" id="PF12619">
    <property type="entry name" value="MCM2_N"/>
    <property type="match status" value="1"/>
</dbReference>
<dbReference type="InterPro" id="IPR027925">
    <property type="entry name" value="MCM_N"/>
</dbReference>
<evidence type="ECO:0000256" key="15">
    <source>
        <dbReference type="ARBA" id="ARBA00023306"/>
    </source>
</evidence>
<dbReference type="FunFam" id="3.40.50.300:FF:000138">
    <property type="entry name" value="DNA helicase"/>
    <property type="match status" value="1"/>
</dbReference>
<dbReference type="Gene3D" id="3.40.50.300">
    <property type="entry name" value="P-loop containing nucleotide triphosphate hydrolases"/>
    <property type="match status" value="1"/>
</dbReference>
<dbReference type="AlphaFoldDB" id="A0AA36CXK9"/>
<evidence type="ECO:0000256" key="4">
    <source>
        <dbReference type="ARBA" id="ARBA00018925"/>
    </source>
</evidence>
<keyword evidence="6" id="KW-0479">Metal-binding</keyword>
<evidence type="ECO:0000259" key="17">
    <source>
        <dbReference type="PROSITE" id="PS50051"/>
    </source>
</evidence>
<evidence type="ECO:0000256" key="6">
    <source>
        <dbReference type="ARBA" id="ARBA00022723"/>
    </source>
</evidence>
<dbReference type="GO" id="GO:0042555">
    <property type="term" value="C:MCM complex"/>
    <property type="evidence" value="ECO:0007669"/>
    <property type="project" value="InterPro"/>
</dbReference>
<dbReference type="GO" id="GO:0003697">
    <property type="term" value="F:single-stranded DNA binding"/>
    <property type="evidence" value="ECO:0007669"/>
    <property type="project" value="TreeGrafter"/>
</dbReference>
<dbReference type="GO" id="GO:1902975">
    <property type="term" value="P:mitotic DNA replication initiation"/>
    <property type="evidence" value="ECO:0007669"/>
    <property type="project" value="TreeGrafter"/>
</dbReference>
<evidence type="ECO:0000313" key="18">
    <source>
        <dbReference type="EMBL" id="CAJ0576172.1"/>
    </source>
</evidence>
<dbReference type="CDD" id="cd17753">
    <property type="entry name" value="MCM2"/>
    <property type="match status" value="1"/>
</dbReference>
<evidence type="ECO:0000256" key="3">
    <source>
        <dbReference type="ARBA" id="ARBA00012551"/>
    </source>
</evidence>
<dbReference type="PANTHER" id="PTHR11630:SF44">
    <property type="entry name" value="DNA REPLICATION LICENSING FACTOR MCM2"/>
    <property type="match status" value="1"/>
</dbReference>
<feature type="compositionally biased region" description="Acidic residues" evidence="16">
    <location>
        <begin position="18"/>
        <end position="28"/>
    </location>
</feature>
<dbReference type="Gene3D" id="2.40.50.140">
    <property type="entry name" value="Nucleic acid-binding proteins"/>
    <property type="match status" value="1"/>
</dbReference>
<dbReference type="GO" id="GO:0005524">
    <property type="term" value="F:ATP binding"/>
    <property type="evidence" value="ECO:0007669"/>
    <property type="project" value="UniProtKB-KW"/>
</dbReference>
<dbReference type="InterPro" id="IPR012340">
    <property type="entry name" value="NA-bd_OB-fold"/>
</dbReference>
<protein>
    <recommendedName>
        <fullName evidence="4">DNA replication licensing factor MCM2</fullName>
        <ecNumber evidence="3">3.6.4.12</ecNumber>
    </recommendedName>
</protein>
<keyword evidence="14" id="KW-0539">Nucleus</keyword>
<reference evidence="18" key="1">
    <citation type="submission" date="2023-06" db="EMBL/GenBank/DDBJ databases">
        <authorList>
            <person name="Delattre M."/>
        </authorList>
    </citation>
    <scope>NUCLEOTIDE SEQUENCE</scope>
    <source>
        <strain evidence="18">AF72</strain>
    </source>
</reference>
<dbReference type="InterPro" id="IPR018525">
    <property type="entry name" value="MCM_CS"/>
</dbReference>
<evidence type="ECO:0000256" key="7">
    <source>
        <dbReference type="ARBA" id="ARBA00022741"/>
    </source>
</evidence>
<keyword evidence="11" id="KW-0862">Zinc</keyword>
<feature type="compositionally biased region" description="Basic and acidic residues" evidence="16">
    <location>
        <begin position="81"/>
        <end position="102"/>
    </location>
</feature>
<evidence type="ECO:0000256" key="8">
    <source>
        <dbReference type="ARBA" id="ARBA00022771"/>
    </source>
</evidence>
<dbReference type="EC" id="3.6.4.12" evidence="3"/>
<dbReference type="InterPro" id="IPR001208">
    <property type="entry name" value="MCM_dom"/>
</dbReference>
<dbReference type="Gene3D" id="2.20.28.10">
    <property type="match status" value="1"/>
</dbReference>
<dbReference type="InterPro" id="IPR027417">
    <property type="entry name" value="P-loop_NTPase"/>
</dbReference>
<evidence type="ECO:0000256" key="13">
    <source>
        <dbReference type="ARBA" id="ARBA00023125"/>
    </source>
</evidence>
<dbReference type="Proteomes" id="UP001177023">
    <property type="component" value="Unassembled WGS sequence"/>
</dbReference>
<keyword evidence="13" id="KW-0238">DNA-binding</keyword>
<proteinExistence type="inferred from homology"/>
<gene>
    <name evidence="18" type="ORF">MSPICULIGERA_LOCUS14471</name>
</gene>
<feature type="domain" description="MCM C-terminal AAA(+) ATPase" evidence="17">
    <location>
        <begin position="444"/>
        <end position="650"/>
    </location>
</feature>
<evidence type="ECO:0000256" key="1">
    <source>
        <dbReference type="ARBA" id="ARBA00004123"/>
    </source>
</evidence>
<evidence type="ECO:0000256" key="16">
    <source>
        <dbReference type="SAM" id="MobiDB-lite"/>
    </source>
</evidence>
<keyword evidence="10" id="KW-0347">Helicase</keyword>
<evidence type="ECO:0000256" key="11">
    <source>
        <dbReference type="ARBA" id="ARBA00022833"/>
    </source>
</evidence>
<evidence type="ECO:0000256" key="14">
    <source>
        <dbReference type="ARBA" id="ARBA00023242"/>
    </source>
</evidence>
<keyword evidence="5" id="KW-0235">DNA replication</keyword>
<feature type="compositionally biased region" description="Basic and acidic residues" evidence="16">
    <location>
        <begin position="51"/>
        <end position="66"/>
    </location>
</feature>
<evidence type="ECO:0000256" key="12">
    <source>
        <dbReference type="ARBA" id="ARBA00022840"/>
    </source>
</evidence>
<organism evidence="18 19">
    <name type="scientific">Mesorhabditis spiculigera</name>
    <dbReference type="NCBI Taxonomy" id="96644"/>
    <lineage>
        <taxon>Eukaryota</taxon>
        <taxon>Metazoa</taxon>
        <taxon>Ecdysozoa</taxon>
        <taxon>Nematoda</taxon>
        <taxon>Chromadorea</taxon>
        <taxon>Rhabditida</taxon>
        <taxon>Rhabditina</taxon>
        <taxon>Rhabditomorpha</taxon>
        <taxon>Rhabditoidea</taxon>
        <taxon>Rhabditidae</taxon>
        <taxon>Mesorhabditinae</taxon>
        <taxon>Mesorhabditis</taxon>
    </lineage>
</organism>
<dbReference type="EMBL" id="CATQJA010002642">
    <property type="protein sequence ID" value="CAJ0576172.1"/>
    <property type="molecule type" value="Genomic_DNA"/>
</dbReference>
<dbReference type="Pfam" id="PF23669">
    <property type="entry name" value="WHD_MCM2"/>
    <property type="match status" value="1"/>
</dbReference>
<evidence type="ECO:0000313" key="19">
    <source>
        <dbReference type="Proteomes" id="UP001177023"/>
    </source>
</evidence>
<dbReference type="SUPFAM" id="SSF52540">
    <property type="entry name" value="P-loop containing nucleoside triphosphate hydrolases"/>
    <property type="match status" value="1"/>
</dbReference>
<evidence type="ECO:0000256" key="5">
    <source>
        <dbReference type="ARBA" id="ARBA00022705"/>
    </source>
</evidence>
<dbReference type="GO" id="GO:0008270">
    <property type="term" value="F:zinc ion binding"/>
    <property type="evidence" value="ECO:0007669"/>
    <property type="project" value="UniProtKB-KW"/>
</dbReference>
<accession>A0AA36CXK9</accession>
<keyword evidence="12" id="KW-0067">ATP-binding</keyword>
<dbReference type="Pfam" id="PF14551">
    <property type="entry name" value="MCM_N"/>
    <property type="match status" value="1"/>
</dbReference>
<dbReference type="InterPro" id="IPR041562">
    <property type="entry name" value="MCM_lid"/>
</dbReference>
<dbReference type="GO" id="GO:0043138">
    <property type="term" value="F:3'-5' DNA helicase activity"/>
    <property type="evidence" value="ECO:0007669"/>
    <property type="project" value="TreeGrafter"/>
</dbReference>
<dbReference type="Pfam" id="PF17207">
    <property type="entry name" value="MCM_OB"/>
    <property type="match status" value="1"/>
</dbReference>
<dbReference type="SMART" id="SM00382">
    <property type="entry name" value="AAA"/>
    <property type="match status" value="1"/>
</dbReference>